<organism evidence="2 3">
    <name type="scientific">Linum trigynum</name>
    <dbReference type="NCBI Taxonomy" id="586398"/>
    <lineage>
        <taxon>Eukaryota</taxon>
        <taxon>Viridiplantae</taxon>
        <taxon>Streptophyta</taxon>
        <taxon>Embryophyta</taxon>
        <taxon>Tracheophyta</taxon>
        <taxon>Spermatophyta</taxon>
        <taxon>Magnoliopsida</taxon>
        <taxon>eudicotyledons</taxon>
        <taxon>Gunneridae</taxon>
        <taxon>Pentapetalae</taxon>
        <taxon>rosids</taxon>
        <taxon>fabids</taxon>
        <taxon>Malpighiales</taxon>
        <taxon>Linaceae</taxon>
        <taxon>Linum</taxon>
    </lineage>
</organism>
<accession>A0AAV2DX80</accession>
<protein>
    <submittedName>
        <fullName evidence="2">Uncharacterized protein</fullName>
    </submittedName>
</protein>
<proteinExistence type="predicted"/>
<keyword evidence="3" id="KW-1185">Reference proteome</keyword>
<dbReference type="Proteomes" id="UP001497516">
    <property type="component" value="Chromosome 3"/>
</dbReference>
<dbReference type="AlphaFoldDB" id="A0AAV2DX80"/>
<gene>
    <name evidence="2" type="ORF">LTRI10_LOCUS19752</name>
</gene>
<evidence type="ECO:0000313" key="2">
    <source>
        <dbReference type="EMBL" id="CAL1378152.1"/>
    </source>
</evidence>
<dbReference type="EMBL" id="OZ034816">
    <property type="protein sequence ID" value="CAL1378152.1"/>
    <property type="molecule type" value="Genomic_DNA"/>
</dbReference>
<reference evidence="2 3" key="1">
    <citation type="submission" date="2024-04" db="EMBL/GenBank/DDBJ databases">
        <authorList>
            <person name="Fracassetti M."/>
        </authorList>
    </citation>
    <scope>NUCLEOTIDE SEQUENCE [LARGE SCALE GENOMIC DNA]</scope>
</reference>
<feature type="compositionally biased region" description="Polar residues" evidence="1">
    <location>
        <begin position="36"/>
        <end position="51"/>
    </location>
</feature>
<sequence>MVSDHTFGNHSSGRRIVTYYDKFILVAKSVVHHPRSSTLPQGQSQRTSDANPPQVPKWPLYETLLYYPSRDTADTYATIDDQPRAQDAT</sequence>
<name>A0AAV2DX80_9ROSI</name>
<feature type="region of interest" description="Disordered" evidence="1">
    <location>
        <begin position="34"/>
        <end position="57"/>
    </location>
</feature>
<evidence type="ECO:0000256" key="1">
    <source>
        <dbReference type="SAM" id="MobiDB-lite"/>
    </source>
</evidence>
<evidence type="ECO:0000313" key="3">
    <source>
        <dbReference type="Proteomes" id="UP001497516"/>
    </source>
</evidence>